<comment type="caution">
    <text evidence="1">The sequence shown here is derived from an EMBL/GenBank/DDBJ whole genome shotgun (WGS) entry which is preliminary data.</text>
</comment>
<protein>
    <recommendedName>
        <fullName evidence="3">FlgN-like protein</fullName>
    </recommendedName>
</protein>
<dbReference type="OrthoDB" id="7689229at2"/>
<evidence type="ECO:0000313" key="2">
    <source>
        <dbReference type="Proteomes" id="UP000028607"/>
    </source>
</evidence>
<evidence type="ECO:0000313" key="1">
    <source>
        <dbReference type="EMBL" id="KFE34081.1"/>
    </source>
</evidence>
<dbReference type="RefSeq" id="WP_038147904.1">
    <property type="nucleotide sequence ID" value="NZ_AQRC01000013.1"/>
</dbReference>
<keyword evidence="2" id="KW-1185">Reference proteome</keyword>
<dbReference type="SUPFAM" id="SSF140566">
    <property type="entry name" value="FlgN-like"/>
    <property type="match status" value="1"/>
</dbReference>
<dbReference type="STRING" id="1317124.DW2_15215"/>
<reference evidence="2" key="1">
    <citation type="submission" date="2013-04" db="EMBL/GenBank/DDBJ databases">
        <title>Thioclava sp. 13D2W-2 Genome Sequencing.</title>
        <authorList>
            <person name="Lai Q."/>
            <person name="Li G."/>
            <person name="Shao Z."/>
        </authorList>
    </citation>
    <scope>NUCLEOTIDE SEQUENCE [LARGE SCALE GENOMIC DNA]</scope>
    <source>
        <strain evidence="2">13D2W-2</strain>
    </source>
</reference>
<dbReference type="Proteomes" id="UP000028607">
    <property type="component" value="Unassembled WGS sequence"/>
</dbReference>
<dbReference type="InterPro" id="IPR036679">
    <property type="entry name" value="FlgN-like_sf"/>
</dbReference>
<accession>A0A085TTN4</accession>
<dbReference type="AlphaFoldDB" id="A0A085TTN4"/>
<gene>
    <name evidence="1" type="ORF">DW2_15215</name>
</gene>
<organism evidence="1 2">
    <name type="scientific">Thioclava atlantica</name>
    <dbReference type="NCBI Taxonomy" id="1317124"/>
    <lineage>
        <taxon>Bacteria</taxon>
        <taxon>Pseudomonadati</taxon>
        <taxon>Pseudomonadota</taxon>
        <taxon>Alphaproteobacteria</taxon>
        <taxon>Rhodobacterales</taxon>
        <taxon>Paracoccaceae</taxon>
        <taxon>Thioclava</taxon>
    </lineage>
</organism>
<dbReference type="EMBL" id="AQRC01000013">
    <property type="protein sequence ID" value="KFE34081.1"/>
    <property type="molecule type" value="Genomic_DNA"/>
</dbReference>
<sequence length="112" mass="12065">MQSETATEELVAVLRSEREAIRRADFGALATLVEQKRKAISDLDAKGAEVLRRIGQEAAANEHLLMAAMHGIRAAQGRLEAALSAARGFDAYDSGGNKQVIRSGGGRFERRA</sequence>
<reference evidence="1 2" key="2">
    <citation type="journal article" date="2015" name="Antonie Van Leeuwenhoek">
        <title>Thioclava indica sp. nov., isolated from surface seawater of the Indian Ocean.</title>
        <authorList>
            <person name="Liu Y."/>
            <person name="Lai Q."/>
            <person name="Du J."/>
            <person name="Xu H."/>
            <person name="Jiang L."/>
            <person name="Shao Z."/>
        </authorList>
    </citation>
    <scope>NUCLEOTIDE SEQUENCE [LARGE SCALE GENOMIC DNA]</scope>
    <source>
        <strain evidence="1 2">13D2W-2</strain>
    </source>
</reference>
<name>A0A085TTN4_9RHOB</name>
<evidence type="ECO:0008006" key="3">
    <source>
        <dbReference type="Google" id="ProtNLM"/>
    </source>
</evidence>
<dbReference type="eggNOG" id="ENOG5033CQR">
    <property type="taxonomic scope" value="Bacteria"/>
</dbReference>
<dbReference type="PATRIC" id="fig|1317124.6.peg.3058"/>
<dbReference type="GO" id="GO:0044780">
    <property type="term" value="P:bacterial-type flagellum assembly"/>
    <property type="evidence" value="ECO:0007669"/>
    <property type="project" value="InterPro"/>
</dbReference>
<proteinExistence type="predicted"/>